<gene>
    <name evidence="2" type="ORF">NBEOAGPD_3158</name>
</gene>
<protein>
    <submittedName>
        <fullName evidence="2">Uncharacterized protein</fullName>
    </submittedName>
</protein>
<dbReference type="AlphaFoldDB" id="A0AA37HS42"/>
<evidence type="ECO:0000256" key="1">
    <source>
        <dbReference type="SAM" id="MobiDB-lite"/>
    </source>
</evidence>
<proteinExistence type="predicted"/>
<dbReference type="EMBL" id="BPQM01000077">
    <property type="protein sequence ID" value="GJD79927.1"/>
    <property type="molecule type" value="Genomic_DNA"/>
</dbReference>
<evidence type="ECO:0000313" key="3">
    <source>
        <dbReference type="Proteomes" id="UP001055108"/>
    </source>
</evidence>
<sequence length="97" mass="10063">MPGLLEALQHLAETAVQEPAGGLSAPIAEQPADNPAQAVVEGAGRRALARRGRGGLFCAAQQLRELVAILLAGEGEEAQERRHGAASCSSPAVRCRR</sequence>
<keyword evidence="3" id="KW-1185">Reference proteome</keyword>
<dbReference type="Proteomes" id="UP001055108">
    <property type="component" value="Unassembled WGS sequence"/>
</dbReference>
<accession>A0AA37HS42</accession>
<feature type="region of interest" description="Disordered" evidence="1">
    <location>
        <begin position="18"/>
        <end position="38"/>
    </location>
</feature>
<reference evidence="2" key="1">
    <citation type="journal article" date="2016" name="Front. Microbiol.">
        <title>Genome Sequence of the Piezophilic, Mesophilic Sulfate-Reducing Bacterium Desulfovibrio indicus J2T.</title>
        <authorList>
            <person name="Cao J."/>
            <person name="Maignien L."/>
            <person name="Shao Z."/>
            <person name="Alain K."/>
            <person name="Jebbar M."/>
        </authorList>
    </citation>
    <scope>NUCLEOTIDE SEQUENCE</scope>
    <source>
        <strain evidence="2">NBRC 103626</strain>
    </source>
</reference>
<evidence type="ECO:0000313" key="2">
    <source>
        <dbReference type="EMBL" id="GJD79927.1"/>
    </source>
</evidence>
<organism evidence="2 3">
    <name type="scientific">Methylobacterium gregans</name>
    <dbReference type="NCBI Taxonomy" id="374424"/>
    <lineage>
        <taxon>Bacteria</taxon>
        <taxon>Pseudomonadati</taxon>
        <taxon>Pseudomonadota</taxon>
        <taxon>Alphaproteobacteria</taxon>
        <taxon>Hyphomicrobiales</taxon>
        <taxon>Methylobacteriaceae</taxon>
        <taxon>Methylobacterium</taxon>
    </lineage>
</organism>
<comment type="caution">
    <text evidence="2">The sequence shown here is derived from an EMBL/GenBank/DDBJ whole genome shotgun (WGS) entry which is preliminary data.</text>
</comment>
<name>A0AA37HS42_9HYPH</name>
<reference evidence="2" key="2">
    <citation type="submission" date="2021-08" db="EMBL/GenBank/DDBJ databases">
        <authorList>
            <person name="Tani A."/>
            <person name="Ola A."/>
            <person name="Ogura Y."/>
            <person name="Katsura K."/>
            <person name="Hayashi T."/>
        </authorList>
    </citation>
    <scope>NUCLEOTIDE SEQUENCE</scope>
    <source>
        <strain evidence="2">NBRC 103626</strain>
    </source>
</reference>